<dbReference type="GeneID" id="20676896"/>
<keyword evidence="3" id="KW-1185">Reference proteome</keyword>
<dbReference type="InterPro" id="IPR000073">
    <property type="entry name" value="AB_hydrolase_1"/>
</dbReference>
<dbReference type="eggNOG" id="ENOG502S4I8">
    <property type="taxonomic scope" value="Eukaryota"/>
</dbReference>
<accession>W4KF84</accession>
<dbReference type="Proteomes" id="UP000030671">
    <property type="component" value="Unassembled WGS sequence"/>
</dbReference>
<gene>
    <name evidence="2" type="ORF">HETIRDRAFT_458233</name>
</gene>
<evidence type="ECO:0000259" key="1">
    <source>
        <dbReference type="Pfam" id="PF00561"/>
    </source>
</evidence>
<name>W4KF84_HETIT</name>
<reference evidence="2 3" key="1">
    <citation type="journal article" date="2012" name="New Phytol.">
        <title>Insight into trade-off between wood decay and parasitism from the genome of a fungal forest pathogen.</title>
        <authorList>
            <person name="Olson A."/>
            <person name="Aerts A."/>
            <person name="Asiegbu F."/>
            <person name="Belbahri L."/>
            <person name="Bouzid O."/>
            <person name="Broberg A."/>
            <person name="Canback B."/>
            <person name="Coutinho P.M."/>
            <person name="Cullen D."/>
            <person name="Dalman K."/>
            <person name="Deflorio G."/>
            <person name="van Diepen L.T."/>
            <person name="Dunand C."/>
            <person name="Duplessis S."/>
            <person name="Durling M."/>
            <person name="Gonthier P."/>
            <person name="Grimwood J."/>
            <person name="Fossdal C.G."/>
            <person name="Hansson D."/>
            <person name="Henrissat B."/>
            <person name="Hietala A."/>
            <person name="Himmelstrand K."/>
            <person name="Hoffmeister D."/>
            <person name="Hogberg N."/>
            <person name="James T.Y."/>
            <person name="Karlsson M."/>
            <person name="Kohler A."/>
            <person name="Kues U."/>
            <person name="Lee Y.H."/>
            <person name="Lin Y.C."/>
            <person name="Lind M."/>
            <person name="Lindquist E."/>
            <person name="Lombard V."/>
            <person name="Lucas S."/>
            <person name="Lunden K."/>
            <person name="Morin E."/>
            <person name="Murat C."/>
            <person name="Park J."/>
            <person name="Raffaello T."/>
            <person name="Rouze P."/>
            <person name="Salamov A."/>
            <person name="Schmutz J."/>
            <person name="Solheim H."/>
            <person name="Stahlberg J."/>
            <person name="Velez H."/>
            <person name="de Vries R.P."/>
            <person name="Wiebenga A."/>
            <person name="Woodward S."/>
            <person name="Yakovlev I."/>
            <person name="Garbelotto M."/>
            <person name="Martin F."/>
            <person name="Grigoriev I.V."/>
            <person name="Stenlid J."/>
        </authorList>
    </citation>
    <scope>NUCLEOTIDE SEQUENCE [LARGE SCALE GENOMIC DNA]</scope>
    <source>
        <strain evidence="2 3">TC 32-1</strain>
    </source>
</reference>
<feature type="domain" description="AB hydrolase-1" evidence="1">
    <location>
        <begin position="36"/>
        <end position="255"/>
    </location>
</feature>
<dbReference type="OrthoDB" id="19657at2759"/>
<dbReference type="SUPFAM" id="SSF53474">
    <property type="entry name" value="alpha/beta-Hydrolases"/>
    <property type="match status" value="1"/>
</dbReference>
<dbReference type="Pfam" id="PF00561">
    <property type="entry name" value="Abhydrolase_1"/>
    <property type="match status" value="1"/>
</dbReference>
<dbReference type="HOGENOM" id="CLU_041818_0_0_1"/>
<evidence type="ECO:0000313" key="3">
    <source>
        <dbReference type="Proteomes" id="UP000030671"/>
    </source>
</evidence>
<sequence>MPYVDISTGTDYASLWYITNSPTGTVGGFDPAKPTVIMLHPIFLDSTWLYAQFEDPRLDKSFNIIAFDARCAGRTISRPNGKHDHWTDAADIAFACHALWLPPAHLWASESFATNAALRFAIIFPEMCLSVTLLTVPTPTELKAYFHRFDESLSLWSNAVDLDSLEHSLMEVITFLLGPDIHVDLMDDLIAYLEMKYPPFRRSFIAEMANLIMNRTALTARELAAITQPVLLVHGDSNEIHPLEYAERMKAELVNAQDGAKLYVMKGAQGYLNVVHSCASLANQVFWKFMNRLPPSRSDPYRPELCLVEYMRQALERLAAFADEAAIATRDPRSPMSFSRVTKPVEESQMENISTVAKGQRFALSPLGADGRPMRKYTERVHDHWFQGDRDGISYASGTRLDRKSHELETLPIGAPTLEGTNRELVTHDVIHENALRRPAFTSPAMTSAERQVIKGSVSKVAAVTSLPIGRLFG</sequence>
<dbReference type="InterPro" id="IPR029058">
    <property type="entry name" value="AB_hydrolase_fold"/>
</dbReference>
<evidence type="ECO:0000313" key="2">
    <source>
        <dbReference type="EMBL" id="ETW84517.1"/>
    </source>
</evidence>
<organism evidence="2 3">
    <name type="scientific">Heterobasidion irregulare (strain TC 32-1)</name>
    <dbReference type="NCBI Taxonomy" id="747525"/>
    <lineage>
        <taxon>Eukaryota</taxon>
        <taxon>Fungi</taxon>
        <taxon>Dikarya</taxon>
        <taxon>Basidiomycota</taxon>
        <taxon>Agaricomycotina</taxon>
        <taxon>Agaricomycetes</taxon>
        <taxon>Russulales</taxon>
        <taxon>Bondarzewiaceae</taxon>
        <taxon>Heterobasidion</taxon>
        <taxon>Heterobasidion annosum species complex</taxon>
    </lineage>
</organism>
<proteinExistence type="predicted"/>
<dbReference type="Gene3D" id="3.40.50.1820">
    <property type="entry name" value="alpha/beta hydrolase"/>
    <property type="match status" value="1"/>
</dbReference>
<dbReference type="InParanoid" id="W4KF84"/>
<dbReference type="RefSeq" id="XP_009544180.1">
    <property type="nucleotide sequence ID" value="XM_009545885.1"/>
</dbReference>
<dbReference type="EMBL" id="KI925456">
    <property type="protein sequence ID" value="ETW84517.1"/>
    <property type="molecule type" value="Genomic_DNA"/>
</dbReference>
<dbReference type="KEGG" id="hir:HETIRDRAFT_458233"/>
<protein>
    <recommendedName>
        <fullName evidence="1">AB hydrolase-1 domain-containing protein</fullName>
    </recommendedName>
</protein>
<dbReference type="AlphaFoldDB" id="W4KF84"/>